<dbReference type="InterPro" id="IPR036759">
    <property type="entry name" value="TPK_catalytic_sf"/>
</dbReference>
<evidence type="ECO:0000256" key="3">
    <source>
        <dbReference type="ARBA" id="ARBA00022777"/>
    </source>
</evidence>
<evidence type="ECO:0000313" key="8">
    <source>
        <dbReference type="Proteomes" id="UP000660021"/>
    </source>
</evidence>
<dbReference type="SUPFAM" id="SSF63999">
    <property type="entry name" value="Thiamin pyrophosphokinase, catalytic domain"/>
    <property type="match status" value="1"/>
</dbReference>
<dbReference type="EMBL" id="JACOPR010000005">
    <property type="protein sequence ID" value="MBC5731065.1"/>
    <property type="molecule type" value="Genomic_DNA"/>
</dbReference>
<dbReference type="EC" id="2.7.6.2" evidence="5"/>
<keyword evidence="4" id="KW-0067">ATP-binding</keyword>
<dbReference type="SMART" id="SM00983">
    <property type="entry name" value="TPK_B1_binding"/>
    <property type="match status" value="1"/>
</dbReference>
<dbReference type="RefSeq" id="WP_101693110.1">
    <property type="nucleotide sequence ID" value="NZ_JACOPR010000005.1"/>
</dbReference>
<keyword evidence="3" id="KW-0418">Kinase</keyword>
<dbReference type="InterPro" id="IPR006282">
    <property type="entry name" value="Thi_PPkinase"/>
</dbReference>
<reference evidence="7 8" key="1">
    <citation type="submission" date="2020-08" db="EMBL/GenBank/DDBJ databases">
        <title>Genome public.</title>
        <authorList>
            <person name="Liu C."/>
            <person name="Sun Q."/>
        </authorList>
    </citation>
    <scope>NUCLEOTIDE SEQUENCE [LARGE SCALE GENOMIC DNA]</scope>
    <source>
        <strain evidence="7 8">New-38</strain>
    </source>
</reference>
<evidence type="ECO:0000256" key="4">
    <source>
        <dbReference type="ARBA" id="ARBA00022840"/>
    </source>
</evidence>
<dbReference type="SUPFAM" id="SSF63862">
    <property type="entry name" value="Thiamin pyrophosphokinase, substrate-binding domain"/>
    <property type="match status" value="1"/>
</dbReference>
<keyword evidence="1 7" id="KW-0808">Transferase</keyword>
<dbReference type="NCBIfam" id="TIGR01378">
    <property type="entry name" value="thi_PPkinase"/>
    <property type="match status" value="1"/>
</dbReference>
<dbReference type="GO" id="GO:0004788">
    <property type="term" value="F:thiamine diphosphokinase activity"/>
    <property type="evidence" value="ECO:0007669"/>
    <property type="project" value="UniProtKB-EC"/>
</dbReference>
<dbReference type="InterPro" id="IPR007371">
    <property type="entry name" value="TPK_catalytic"/>
</dbReference>
<evidence type="ECO:0000313" key="7">
    <source>
        <dbReference type="EMBL" id="MBC5731065.1"/>
    </source>
</evidence>
<evidence type="ECO:0000256" key="5">
    <source>
        <dbReference type="NCBIfam" id="TIGR01378"/>
    </source>
</evidence>
<evidence type="ECO:0000259" key="6">
    <source>
        <dbReference type="SMART" id="SM00983"/>
    </source>
</evidence>
<dbReference type="Proteomes" id="UP000660021">
    <property type="component" value="Unassembled WGS sequence"/>
</dbReference>
<name>A0ABR7HU69_9FIRM</name>
<evidence type="ECO:0000256" key="2">
    <source>
        <dbReference type="ARBA" id="ARBA00022741"/>
    </source>
</evidence>
<protein>
    <recommendedName>
        <fullName evidence="5">Thiamine diphosphokinase</fullName>
        <ecNumber evidence="5">2.7.6.2</ecNumber>
    </recommendedName>
</protein>
<evidence type="ECO:0000256" key="1">
    <source>
        <dbReference type="ARBA" id="ARBA00022679"/>
    </source>
</evidence>
<sequence length="217" mass="23479">MEAKVKRALVFGSVPCRDWSFLEAYRRPDQQVYCADGGLNNALAAGCKPDFVVGDWDSGGAPRADVPSVTLPVEKDMTDLQAALHHALAAGCTEFLLCGCLGGRRLDHTAFNLVLLEWLKARGGQGILIDEDNEVRLLEHETVTLHPEEGPRYRYLSLLPLDRTVEGVSIDGVKYPLTDAAILRGDTLTVSNQPAGPVVSATVGDGRALLIRSERDA</sequence>
<keyword evidence="2" id="KW-0547">Nucleotide-binding</keyword>
<dbReference type="PANTHER" id="PTHR41299">
    <property type="entry name" value="THIAMINE PYROPHOSPHOKINASE"/>
    <property type="match status" value="1"/>
</dbReference>
<dbReference type="CDD" id="cd07995">
    <property type="entry name" value="TPK"/>
    <property type="match status" value="1"/>
</dbReference>
<gene>
    <name evidence="7" type="ORF">H8S34_09515</name>
</gene>
<proteinExistence type="predicted"/>
<dbReference type="InterPro" id="IPR053149">
    <property type="entry name" value="TPK"/>
</dbReference>
<keyword evidence="8" id="KW-1185">Reference proteome</keyword>
<dbReference type="InterPro" id="IPR007373">
    <property type="entry name" value="Thiamin_PyroPKinase_B1-bd"/>
</dbReference>
<dbReference type="PANTHER" id="PTHR41299:SF1">
    <property type="entry name" value="THIAMINE PYROPHOSPHOKINASE"/>
    <property type="match status" value="1"/>
</dbReference>
<dbReference type="Pfam" id="PF04263">
    <property type="entry name" value="TPK_catalytic"/>
    <property type="match status" value="1"/>
</dbReference>
<comment type="caution">
    <text evidence="7">The sequence shown here is derived from an EMBL/GenBank/DDBJ whole genome shotgun (WGS) entry which is preliminary data.</text>
</comment>
<accession>A0ABR7HU69</accession>
<dbReference type="Pfam" id="PF04265">
    <property type="entry name" value="TPK_B1_binding"/>
    <property type="match status" value="1"/>
</dbReference>
<dbReference type="InterPro" id="IPR036371">
    <property type="entry name" value="TPK_B1-bd_sf"/>
</dbReference>
<feature type="domain" description="Thiamin pyrophosphokinase thiamin-binding" evidence="6">
    <location>
        <begin position="141"/>
        <end position="209"/>
    </location>
</feature>
<dbReference type="Gene3D" id="3.40.50.10240">
    <property type="entry name" value="Thiamin pyrophosphokinase, catalytic domain"/>
    <property type="match status" value="1"/>
</dbReference>
<organism evidence="7 8">
    <name type="scientific">Pseudoflavonifractor hominis</name>
    <dbReference type="NCBI Taxonomy" id="2763059"/>
    <lineage>
        <taxon>Bacteria</taxon>
        <taxon>Bacillati</taxon>
        <taxon>Bacillota</taxon>
        <taxon>Clostridia</taxon>
        <taxon>Eubacteriales</taxon>
        <taxon>Oscillospiraceae</taxon>
        <taxon>Pseudoflavonifractor</taxon>
    </lineage>
</organism>